<dbReference type="InterPro" id="IPR036390">
    <property type="entry name" value="WH_DNA-bd_sf"/>
</dbReference>
<dbReference type="Gene3D" id="3.80.10.10">
    <property type="entry name" value="Ribonuclease Inhibitor"/>
    <property type="match status" value="2"/>
</dbReference>
<evidence type="ECO:0000256" key="1">
    <source>
        <dbReference type="ARBA" id="ARBA00011982"/>
    </source>
</evidence>
<accession>Q9M0M8</accession>
<reference key="1">
    <citation type="journal article" date="1999" name="Nature">
        <title>Sequence and analysis of chromosome 4 of the plant Arabidopsis thaliana.</title>
        <authorList>
            <consortium name="EU"/>
            <consortium name="CSHL and WU Arabidopsis Sequencing Project"/>
            <person name="Mayer K."/>
            <person name="Schuller C."/>
            <person name="Wambutt R."/>
            <person name="Murphy G."/>
            <person name="Volckaert G."/>
            <person name="Pohl T."/>
            <person name="Dusterhoft A."/>
            <person name="Stiekema W."/>
            <person name="Entian K.D."/>
            <person name="Terryn N."/>
            <person name="Harris B."/>
            <person name="Ansorge W."/>
            <person name="Brandt P."/>
            <person name="Grivell L."/>
            <person name="Rieger M."/>
            <person name="Weichselgartner M."/>
            <person name="de Simone V."/>
            <person name="Obermaier B."/>
            <person name="Mache R."/>
            <person name="Muller M."/>
            <person name="Kreis M."/>
            <person name="Delseny M."/>
            <person name="Puigdomenech P."/>
            <person name="Watson M."/>
            <person name="Schmidtheini T."/>
            <person name="Reichert B."/>
            <person name="Portatelle D."/>
            <person name="Perez-Alonso M."/>
            <person name="Boutry M."/>
            <person name="Bancroft I."/>
            <person name="Vos P."/>
            <person name="Hoheisel J."/>
            <person name="Zimmermann W."/>
            <person name="Wedler H."/>
            <person name="Ridley P."/>
            <person name="Langham S.A."/>
            <person name="McCullagh B."/>
            <person name="Bilham L."/>
            <person name="Robben J."/>
            <person name="Van der Schueren J."/>
            <person name="Grymonprez B."/>
            <person name="Chuang Y.J."/>
            <person name="Vandenbussche F."/>
            <person name="Braeken M."/>
            <person name="Weltjens I."/>
            <person name="Voet M."/>
            <person name="Bastiaens I."/>
            <person name="Aert R."/>
            <person name="Defoor E."/>
            <person name="Weitzenegger T."/>
            <person name="Bothe G."/>
            <person name="Ramsperger U."/>
            <person name="Hilbert H."/>
            <person name="Braun M."/>
            <person name="Holzer E."/>
            <person name="Brandt A."/>
            <person name="Peters S."/>
            <person name="van Staveren M."/>
            <person name="Dirske W."/>
            <person name="Mooijman P."/>
            <person name="Klein Lankhorst R."/>
            <person name="Rose M."/>
            <person name="Hauf J."/>
            <person name="Kotter P."/>
            <person name="Berneiser S."/>
            <person name="Hempel S."/>
            <person name="Feldpausch M."/>
            <person name="Lamberth S."/>
            <person name="Van den Daele H."/>
            <person name="De Keyser A."/>
            <person name="Buysshaert C."/>
            <person name="Gielen J."/>
            <person name="Villarroel R."/>
            <person name="De Clercq R."/>
            <person name="Van Montagu M."/>
            <person name="Rogers J."/>
            <person name="Cronin A."/>
            <person name="Quail M."/>
            <person name="Bray-Allen S."/>
            <person name="Clark L."/>
            <person name="Doggett J."/>
            <person name="Hall S."/>
            <person name="Kay M."/>
            <person name="Lennard N."/>
            <person name="McLay K."/>
            <person name="Mayes R."/>
            <person name="Pettett A."/>
            <person name="Rajandream M.A."/>
            <person name="Lyne M."/>
            <person name="Benes V."/>
            <person name="Rechmann S."/>
            <person name="Borkova D."/>
            <person name="Blocker H."/>
            <person name="Scharfe M."/>
            <person name="Grimm M."/>
            <person name="Lohnert T.H."/>
            <person name="Dose S."/>
            <person name="de Haan M."/>
            <person name="Maarse A."/>
            <person name="Schafer M."/>
            <person name="Muller-Auer S."/>
            <person name="Gabel C."/>
            <person name="Fuchs M."/>
            <person name="Fartmann B."/>
            <person name="Granderath K."/>
            <person name="Dauner D."/>
            <person name="Herzl A."/>
            <person name="Neumann S."/>
            <person name="Argiriou A."/>
            <person name="Vitale D."/>
            <person name="Liguori R."/>
            <person name="Piravandi E."/>
            <person name="Massenet O."/>
            <person name="Quigley F."/>
            <person name="Clabauld G."/>
            <person name="Mundlein A."/>
            <person name="Felber R."/>
            <person name="Schnabl S."/>
            <person name="Hiller R."/>
            <person name="Schmidt W."/>
            <person name="Lecharny A."/>
            <person name="Aubourg S."/>
            <person name="Chefdor F."/>
            <person name="Cooke R."/>
            <person name="Berger C."/>
            <person name="Montfort A."/>
            <person name="Casacuberta E."/>
            <person name="Gibbons T."/>
            <person name="Weber N."/>
            <person name="Vandenbol M."/>
            <person name="Bargues M."/>
            <person name="Terol J."/>
            <person name="Torres A."/>
            <person name="Perez-Perez A."/>
            <person name="Purnelle B."/>
            <person name="Bent E."/>
            <person name="Johnson S."/>
            <person name="Tacon D."/>
            <person name="Jesse T."/>
            <person name="Heijnen L."/>
            <person name="Schwarz S."/>
            <person name="Scholler P."/>
            <person name="Heber S."/>
            <person name="Francs P."/>
            <person name="Bielke C."/>
            <person name="Frishman D."/>
            <person name="Haase D."/>
            <person name="Lemcke K."/>
            <person name="Mewes H.W."/>
            <person name="Stocker S."/>
            <person name="Zaccaria P."/>
            <person name="Bevan M."/>
            <person name="Wilson R.K."/>
            <person name="de la Bastide M."/>
            <person name="Habermann K."/>
            <person name="Parnell L."/>
            <person name="Dedhia N."/>
            <person name="Gnoj L."/>
            <person name="Schutz K."/>
            <person name="Huang E."/>
            <person name="Spiegel L."/>
            <person name="Sehkon M."/>
            <person name="Murray J."/>
            <person name="Sheet P."/>
            <person name="Cordes M."/>
            <person name="Abu-Threideh J."/>
            <person name="Stoneking T."/>
            <person name="Kalicki J."/>
            <person name="Graves T."/>
            <person name="Harmon G."/>
            <person name="Edwards J."/>
            <person name="Latreille P."/>
            <person name="Courtney L."/>
            <person name="Cloud J."/>
            <person name="Abbott A."/>
            <person name="Scott K."/>
            <person name="Johnson D."/>
            <person name="Minx P."/>
            <person name="Bentley D."/>
            <person name="Fulton B."/>
            <person name="Miller N."/>
            <person name="Greco T."/>
            <person name="Kemp K."/>
            <person name="Kramer J."/>
            <person name="Fulton L."/>
            <person name="Mardis E."/>
            <person name="Dante M."/>
            <person name="Pepin K."/>
            <person name="Hillier L."/>
            <person name="Nelson J."/>
            <person name="Spieth J."/>
            <person name="Ryan E."/>
            <person name="Andrews S."/>
            <person name="Geisel C."/>
            <person name="Layman D."/>
            <person name="Du H."/>
            <person name="Ali J."/>
            <person name="Berghoff A."/>
            <person name="Jones K."/>
            <person name="Drone K."/>
            <person name="Cotton M."/>
            <person name="Joshu C."/>
            <person name="Antonoiu B."/>
            <person name="Zidanic M."/>
            <person name="Strong C."/>
            <person name="Sun H."/>
            <person name="Lamar B."/>
            <person name="Yordan C."/>
            <person name="Ma P."/>
            <person name="Zhong J."/>
            <person name="Preston R."/>
            <person name="Vil D."/>
            <person name="Shekher M."/>
            <person name="Matero A."/>
            <person name="Shah R."/>
            <person name="Swaby I.K."/>
            <person name="O'Shaughnessy A."/>
            <person name="Rodriguez M."/>
            <person name="Hoffmann J."/>
            <person name="Till S."/>
            <person name="Granat S."/>
            <person name="Shohdy N."/>
            <person name="Hasegawa A."/>
            <person name="Hameed A."/>
            <person name="Lodhi M."/>
            <person name="Johnson A."/>
            <person name="Chen E."/>
            <person name="Marra M."/>
            <person name="Martienssen R."/>
            <person name="McCombie W.R."/>
        </authorList>
    </citation>
    <scope>NUCLEOTIDE SEQUENCE [LARGE SCALE GENOMIC DNA]</scope>
    <source>
        <strain>cv. Columbia</strain>
    </source>
</reference>
<dbReference type="GO" id="GO:0061809">
    <property type="term" value="F:NAD+ nucleosidase activity, cyclic ADP-ribose generating"/>
    <property type="evidence" value="ECO:0007669"/>
    <property type="project" value="UniProtKB-EC"/>
</dbReference>
<dbReference type="Gene3D" id="3.40.50.300">
    <property type="entry name" value="P-loop containing nucleotide triphosphate hydrolases"/>
    <property type="match status" value="1"/>
</dbReference>
<dbReference type="InterPro" id="IPR044974">
    <property type="entry name" value="Disease_R_plants"/>
</dbReference>
<sequence length="1072" mass="120537">MAAASSSCSRRYDVFPSFSGVDVRKTFLSNLLEAFDRRSINTFMDHGIERSRTIAPELISAIREARISIVIFSKNYASSTWCLDELVEIHNRLNDWGQLVISVFYDVDPSEVRKQTGEFGDVFKKTCEDKEEDQKQRWMQALVDITNIAGEDLRNGPSEAAMVVKIANDVSNKLISPSNSFGDFVGIEAHLEAMNSILCLESKEARMVGIWGPSGIGKSTIGKALYSQLFCQFHFHAFVPHVYSMKSEWEEIFLSKILGKDIKIGGKLGVVEQMLNQKKVLIVLDDVDDPEFLKTLVGETKWFGPGSRIIVITQDMQLLKAHDIDLLYEVKFPSLDLALKMLCRSAFGENSPPDDFKALAFEVAVLAGNLPLGLSVLGSSLKRRTKEEWMEMMPRFRNGLNGDIMKTLRVSYDRLHQKDQDMFLYIACLFNGFEVSYVNDLLEDNVGVTMLVEKSLIRITPDGDIEMHNLLEKLGIEIDRAKSKETVLGIRFCTAFRSKELLPIDEKSFQGMRNLQCLSVTGDYMDLPQSLVYLPPKLRLLDWDRCPLKCLPYSFKADYLIQLTMMGSKLEKLWEGTVPLGSLKRMNMHGSRYLREISDLSNARNLEELNLSECRSLVTLSSSIQNAIKLIYLDMRGCTKLESFPTHLNLESLEYLENCIWNKNLPGLDYLACLVRCMPCEFRPNDLVRLIVRGNQMLEKLWEGVQSLASLVEMDMSECGNLTEIPDLSKATNLVNLYLSNCKSLVTVPSTIGNLQKLVRLEMKECTGLEVLPTDVNLSSLKMLDLSGCSSLRTFPLISKSIKWLYLENTAIEEVPCCIENFSWLTVLMMYCCKRLKNISPNIFRLTILKLVDFTECRGVNVAMSDASVEDHSSYIPLYENIEYTRHRFWENLNHKHLACRAGGVSDKWEGVGHKLGQREIMRAKLGSPPRAAGRVTVELEAAGRLSDQLGGYPDGYLGGYGRTGARPKGRVPKTFRGTRTHRKYRKLTIKLSSFRENKSSEEIGSRTVTGKEEEGSDRPNIVKEGTTNGLGRIGSCATYTRLSPGKGSARAGTRLGGGPEGTNGDRGKDLA</sequence>
<dbReference type="GO" id="GO:0006952">
    <property type="term" value="P:defense response"/>
    <property type="evidence" value="ECO:0007669"/>
    <property type="project" value="UniProtKB-KW"/>
</dbReference>
<feature type="domain" description="TIR" evidence="9">
    <location>
        <begin position="10"/>
        <end position="174"/>
    </location>
</feature>
<keyword evidence="3" id="KW-0677">Repeat</keyword>
<dbReference type="InterPro" id="IPR027417">
    <property type="entry name" value="P-loop_NTPase"/>
</dbReference>
<dbReference type="InterPro" id="IPR011713">
    <property type="entry name" value="Leu-rich_rpt_3"/>
</dbReference>
<dbReference type="EMBL" id="AL161545">
    <property type="protein sequence ID" value="CAB80962.1"/>
    <property type="molecule type" value="Genomic_DNA"/>
</dbReference>
<dbReference type="FunFam" id="3.40.50.300:FF:001002">
    <property type="entry name" value="Disease resistance protein (TIR-NBS-LRR class)"/>
    <property type="match status" value="1"/>
</dbReference>
<keyword evidence="2" id="KW-0433">Leucine-rich repeat</keyword>
<dbReference type="FunFam" id="1.10.8.430:FF:000002">
    <property type="entry name" value="Disease resistance protein (TIR-NBS-LRR class)"/>
    <property type="match status" value="1"/>
</dbReference>
<dbReference type="InterPro" id="IPR042197">
    <property type="entry name" value="Apaf_helical"/>
</dbReference>
<comment type="catalytic activity">
    <reaction evidence="7">
        <text>NAD(+) + H2O = ADP-D-ribose + nicotinamide + H(+)</text>
        <dbReference type="Rhea" id="RHEA:16301"/>
        <dbReference type="ChEBI" id="CHEBI:15377"/>
        <dbReference type="ChEBI" id="CHEBI:15378"/>
        <dbReference type="ChEBI" id="CHEBI:17154"/>
        <dbReference type="ChEBI" id="CHEBI:57540"/>
        <dbReference type="ChEBI" id="CHEBI:57967"/>
        <dbReference type="EC" id="3.2.2.6"/>
    </reaction>
    <physiologicalReaction direction="left-to-right" evidence="7">
        <dbReference type="Rhea" id="RHEA:16302"/>
    </physiologicalReaction>
</comment>
<dbReference type="Pfam" id="PF07725">
    <property type="entry name" value="LRR_3"/>
    <property type="match status" value="2"/>
</dbReference>
<reference evidence="10" key="2">
    <citation type="submission" date="2000-03" db="EMBL/GenBank/DDBJ databases">
        <authorList>
            <person name="EU Arabidopsis sequencing project"/>
        </authorList>
    </citation>
    <scope>NUCLEOTIDE SEQUENCE</scope>
</reference>
<dbReference type="PROSITE" id="PS50104">
    <property type="entry name" value="TIR"/>
    <property type="match status" value="1"/>
</dbReference>
<dbReference type="SUPFAM" id="SSF46785">
    <property type="entry name" value="Winged helix' DNA-binding domain"/>
    <property type="match status" value="1"/>
</dbReference>
<evidence type="ECO:0000256" key="3">
    <source>
        <dbReference type="ARBA" id="ARBA00022737"/>
    </source>
</evidence>
<proteinExistence type="predicted"/>
<dbReference type="PANTHER" id="PTHR11017">
    <property type="entry name" value="LEUCINE-RICH REPEAT-CONTAINING PROTEIN"/>
    <property type="match status" value="1"/>
</dbReference>
<dbReference type="InterPro" id="IPR032675">
    <property type="entry name" value="LRR_dom_sf"/>
</dbReference>
<feature type="region of interest" description="Disordered" evidence="8">
    <location>
        <begin position="996"/>
        <end position="1072"/>
    </location>
</feature>
<keyword evidence="4" id="KW-0378">Hydrolase</keyword>
<organism evidence="10">
    <name type="scientific">Arabidopsis thaliana</name>
    <name type="common">Mouse-ear cress</name>
    <dbReference type="NCBI Taxonomy" id="3702"/>
    <lineage>
        <taxon>Eukaryota</taxon>
        <taxon>Viridiplantae</taxon>
        <taxon>Streptophyta</taxon>
        <taxon>Embryophyta</taxon>
        <taxon>Tracheophyta</taxon>
        <taxon>Spermatophyta</taxon>
        <taxon>Magnoliopsida</taxon>
        <taxon>eudicotyledons</taxon>
        <taxon>Gunneridae</taxon>
        <taxon>Pentapetalae</taxon>
        <taxon>rosids</taxon>
        <taxon>malvids</taxon>
        <taxon>Brassicales</taxon>
        <taxon>Brassicaceae</taxon>
        <taxon>Camelineae</taxon>
        <taxon>Arabidopsis</taxon>
    </lineage>
</organism>
<name>Q9M0M8_ARATH</name>
<evidence type="ECO:0000256" key="4">
    <source>
        <dbReference type="ARBA" id="ARBA00022801"/>
    </source>
</evidence>
<dbReference type="GO" id="GO:0007165">
    <property type="term" value="P:signal transduction"/>
    <property type="evidence" value="ECO:0007669"/>
    <property type="project" value="InterPro"/>
</dbReference>
<dbReference type="InterPro" id="IPR000157">
    <property type="entry name" value="TIR_dom"/>
</dbReference>
<dbReference type="AlphaFoldDB" id="Q9M0M8"/>
<dbReference type="ExpressionAtlas" id="Q9M0M8">
    <property type="expression patterns" value="baseline and differential"/>
</dbReference>
<dbReference type="FunFam" id="3.40.50.10140:FF:000007">
    <property type="entry name" value="Disease resistance protein (TIR-NBS-LRR class)"/>
    <property type="match status" value="1"/>
</dbReference>
<dbReference type="Pfam" id="PF23282">
    <property type="entry name" value="WHD_ROQ1"/>
    <property type="match status" value="1"/>
</dbReference>
<feature type="compositionally biased region" description="Basic and acidic residues" evidence="8">
    <location>
        <begin position="996"/>
        <end position="1022"/>
    </location>
</feature>
<dbReference type="SUPFAM" id="SSF52540">
    <property type="entry name" value="P-loop containing nucleoside triphosphate hydrolases"/>
    <property type="match status" value="1"/>
</dbReference>
<dbReference type="Gene3D" id="1.10.8.430">
    <property type="entry name" value="Helical domain of apoptotic protease-activating factors"/>
    <property type="match status" value="1"/>
</dbReference>
<protein>
    <recommendedName>
        <fullName evidence="1">ADP-ribosyl cyclase/cyclic ADP-ribose hydrolase</fullName>
        <ecNumber evidence="1">3.2.2.6</ecNumber>
    </recommendedName>
</protein>
<dbReference type="InterPro" id="IPR002182">
    <property type="entry name" value="NB-ARC"/>
</dbReference>
<dbReference type="Gene3D" id="3.40.50.10140">
    <property type="entry name" value="Toll/interleukin-1 receptor homology (TIR) domain"/>
    <property type="match status" value="1"/>
</dbReference>
<evidence type="ECO:0000256" key="8">
    <source>
        <dbReference type="SAM" id="MobiDB-lite"/>
    </source>
</evidence>
<dbReference type="GO" id="GO:0043531">
    <property type="term" value="F:ADP binding"/>
    <property type="evidence" value="ECO:0007669"/>
    <property type="project" value="InterPro"/>
</dbReference>
<keyword evidence="5" id="KW-0611">Plant defense</keyword>
<dbReference type="PANTHER" id="PTHR11017:SF274">
    <property type="entry name" value="ADP-RIBOSYL CYCLASE_CYCLIC ADP-RIBOSE HYDROLASE-RELATED"/>
    <property type="match status" value="1"/>
</dbReference>
<dbReference type="PhylomeDB" id="Q9M0M8"/>
<evidence type="ECO:0000256" key="7">
    <source>
        <dbReference type="ARBA" id="ARBA00047304"/>
    </source>
</evidence>
<evidence type="ECO:0000256" key="2">
    <source>
        <dbReference type="ARBA" id="ARBA00022614"/>
    </source>
</evidence>
<dbReference type="PRINTS" id="PR00364">
    <property type="entry name" value="DISEASERSIST"/>
</dbReference>
<evidence type="ECO:0000313" key="10">
    <source>
        <dbReference type="EMBL" id="CAB80962.1"/>
    </source>
</evidence>
<keyword evidence="6" id="KW-0520">NAD</keyword>
<evidence type="ECO:0000259" key="9">
    <source>
        <dbReference type="PROSITE" id="PS50104"/>
    </source>
</evidence>
<dbReference type="SUPFAM" id="SSF52200">
    <property type="entry name" value="Toll/Interleukin receptor TIR domain"/>
    <property type="match status" value="1"/>
</dbReference>
<evidence type="ECO:0000256" key="5">
    <source>
        <dbReference type="ARBA" id="ARBA00022821"/>
    </source>
</evidence>
<dbReference type="SUPFAM" id="SSF52058">
    <property type="entry name" value="L domain-like"/>
    <property type="match status" value="1"/>
</dbReference>
<dbReference type="Pfam" id="PF01582">
    <property type="entry name" value="TIR"/>
    <property type="match status" value="1"/>
</dbReference>
<dbReference type="InterPro" id="IPR058192">
    <property type="entry name" value="WHD_ROQ1-like"/>
</dbReference>
<gene>
    <name evidence="10" type="ordered locus">At4g16900</name>
</gene>
<evidence type="ECO:0000256" key="6">
    <source>
        <dbReference type="ARBA" id="ARBA00023027"/>
    </source>
</evidence>
<dbReference type="Pfam" id="PF00931">
    <property type="entry name" value="NB-ARC"/>
    <property type="match status" value="1"/>
</dbReference>
<dbReference type="InterPro" id="IPR035897">
    <property type="entry name" value="Toll_tir_struct_dom_sf"/>
</dbReference>
<dbReference type="SMART" id="SM00255">
    <property type="entry name" value="TIR"/>
    <property type="match status" value="1"/>
</dbReference>
<dbReference type="EC" id="3.2.2.6" evidence="1"/>